<keyword evidence="7 9" id="KW-0472">Membrane</keyword>
<feature type="transmembrane region" description="Helical" evidence="9">
    <location>
        <begin position="54"/>
        <end position="76"/>
    </location>
</feature>
<accession>A0ABR0SVP1</accession>
<organism evidence="11 12">
    <name type="scientific">Cladobotryum mycophilum</name>
    <dbReference type="NCBI Taxonomy" id="491253"/>
    <lineage>
        <taxon>Eukaryota</taxon>
        <taxon>Fungi</taxon>
        <taxon>Dikarya</taxon>
        <taxon>Ascomycota</taxon>
        <taxon>Pezizomycotina</taxon>
        <taxon>Sordariomycetes</taxon>
        <taxon>Hypocreomycetidae</taxon>
        <taxon>Hypocreales</taxon>
        <taxon>Hypocreaceae</taxon>
        <taxon>Cladobotryum</taxon>
    </lineage>
</organism>
<evidence type="ECO:0000256" key="2">
    <source>
        <dbReference type="ARBA" id="ARBA00008655"/>
    </source>
</evidence>
<dbReference type="InterPro" id="IPR002123">
    <property type="entry name" value="Plipid/glycerol_acylTrfase"/>
</dbReference>
<keyword evidence="3" id="KW-0808">Transferase</keyword>
<comment type="caution">
    <text evidence="11">The sequence shown here is derived from an EMBL/GenBank/DDBJ whole genome shotgun (WGS) entry which is preliminary data.</text>
</comment>
<keyword evidence="4 9" id="KW-0812">Transmembrane</keyword>
<dbReference type="SMART" id="SM00563">
    <property type="entry name" value="PlsC"/>
    <property type="match status" value="1"/>
</dbReference>
<keyword evidence="6" id="KW-0443">Lipid metabolism</keyword>
<sequence>MEKYSQFRDRGMPPIFTALSESHSLTTSFRSYRHCAVPPALNPRSAVSTLTHTLIFIVRLPVFLTYFLSYFIIFHYLPLPVIARKIALWGMMAIPGIWWVDIQLDGVKRGTLSEQPRERVPHPGSVIAANFTSPIDAIYLAAIFDPVFTVSYPGTRKVQRIGLLQAVIMALAPVKTSAHKKAKLVDLKDLLDQYPDRVIAVFPECGTTNGKAILPFSPSLLQTPADVHMFPVSIRYTPSDVTTPVPRQWFRFLWTLLSRPTTCIRVRIAEGQMNKAAAKTNGIATSNGSSDLSYRGENGAGVSNEEQRVLDRIGEALARLSRVKRVGLTMKDKAAFVQAWNGKKA</sequence>
<evidence type="ECO:0000256" key="9">
    <source>
        <dbReference type="SAM" id="Phobius"/>
    </source>
</evidence>
<keyword evidence="8" id="KW-0012">Acyltransferase</keyword>
<evidence type="ECO:0000256" key="1">
    <source>
        <dbReference type="ARBA" id="ARBA00004370"/>
    </source>
</evidence>
<feature type="domain" description="Phospholipid/glycerol acyltransferase" evidence="10">
    <location>
        <begin position="125"/>
        <end position="237"/>
    </location>
</feature>
<keyword evidence="5 9" id="KW-1133">Transmembrane helix</keyword>
<dbReference type="Pfam" id="PF01553">
    <property type="entry name" value="Acyltransferase"/>
    <property type="match status" value="1"/>
</dbReference>
<dbReference type="EMBL" id="JAVFKD010000004">
    <property type="protein sequence ID" value="KAK5995972.1"/>
    <property type="molecule type" value="Genomic_DNA"/>
</dbReference>
<reference evidence="11 12" key="1">
    <citation type="submission" date="2024-01" db="EMBL/GenBank/DDBJ databases">
        <title>Complete genome of Cladobotryum mycophilum ATHUM6906.</title>
        <authorList>
            <person name="Christinaki A.C."/>
            <person name="Myridakis A.I."/>
            <person name="Kouvelis V.N."/>
        </authorList>
    </citation>
    <scope>NUCLEOTIDE SEQUENCE [LARGE SCALE GENOMIC DNA]</scope>
    <source>
        <strain evidence="11 12">ATHUM6906</strain>
    </source>
</reference>
<gene>
    <name evidence="11" type="ORF">PT974_04392</name>
</gene>
<evidence type="ECO:0000259" key="10">
    <source>
        <dbReference type="SMART" id="SM00563"/>
    </source>
</evidence>
<protein>
    <recommendedName>
        <fullName evidence="10">Phospholipid/glycerol acyltransferase domain-containing protein</fullName>
    </recommendedName>
</protein>
<proteinExistence type="inferred from homology"/>
<evidence type="ECO:0000256" key="5">
    <source>
        <dbReference type="ARBA" id="ARBA00022989"/>
    </source>
</evidence>
<evidence type="ECO:0000256" key="6">
    <source>
        <dbReference type="ARBA" id="ARBA00023098"/>
    </source>
</evidence>
<keyword evidence="12" id="KW-1185">Reference proteome</keyword>
<evidence type="ECO:0000256" key="3">
    <source>
        <dbReference type="ARBA" id="ARBA00022679"/>
    </source>
</evidence>
<name>A0ABR0SVP1_9HYPO</name>
<evidence type="ECO:0000313" key="12">
    <source>
        <dbReference type="Proteomes" id="UP001338125"/>
    </source>
</evidence>
<evidence type="ECO:0000256" key="8">
    <source>
        <dbReference type="ARBA" id="ARBA00023315"/>
    </source>
</evidence>
<comment type="similarity">
    <text evidence="2">Belongs to the 1-acyl-sn-glycerol-3-phosphate acyltransferase family.</text>
</comment>
<evidence type="ECO:0000256" key="7">
    <source>
        <dbReference type="ARBA" id="ARBA00023136"/>
    </source>
</evidence>
<dbReference type="PANTHER" id="PTHR23063">
    <property type="entry name" value="PHOSPHOLIPID ACYLTRANSFERASE"/>
    <property type="match status" value="1"/>
</dbReference>
<evidence type="ECO:0000256" key="4">
    <source>
        <dbReference type="ARBA" id="ARBA00022692"/>
    </source>
</evidence>
<evidence type="ECO:0000313" key="11">
    <source>
        <dbReference type="EMBL" id="KAK5995972.1"/>
    </source>
</evidence>
<dbReference type="Proteomes" id="UP001338125">
    <property type="component" value="Unassembled WGS sequence"/>
</dbReference>
<dbReference type="PANTHER" id="PTHR23063:SF60">
    <property type="entry name" value="LYSOPHOSPHATIDIC ACID:OLEOYL-COA ACYLTRANSFERASE 1"/>
    <property type="match status" value="1"/>
</dbReference>
<comment type="subcellular location">
    <subcellularLocation>
        <location evidence="1">Membrane</location>
    </subcellularLocation>
</comment>